<sequence length="74" mass="8761">MKPFHQRLAQLWEKACQGKKLSTMEVVEWVESLHAHRNWVSKLNELQNWADAAAVIGDHDWENRLCEQIDKLLH</sequence>
<gene>
    <name evidence="1" type="ORF">H1164_15085</name>
</gene>
<dbReference type="OrthoDB" id="2969567at2"/>
<organism evidence="1 2">
    <name type="scientific">Thermoactinomyces daqus</name>
    <dbReference type="NCBI Taxonomy" id="1329516"/>
    <lineage>
        <taxon>Bacteria</taxon>
        <taxon>Bacillati</taxon>
        <taxon>Bacillota</taxon>
        <taxon>Bacilli</taxon>
        <taxon>Bacillales</taxon>
        <taxon>Thermoactinomycetaceae</taxon>
        <taxon>Thermoactinomyces</taxon>
    </lineage>
</organism>
<name>A0A7W2AIW9_9BACL</name>
<reference evidence="1 2" key="1">
    <citation type="submission" date="2020-07" db="EMBL/GenBank/DDBJ databases">
        <authorList>
            <person name="Feng H."/>
        </authorList>
    </citation>
    <scope>NUCLEOTIDE SEQUENCE [LARGE SCALE GENOMIC DNA]</scope>
    <source>
        <strain evidence="2">s-11</strain>
    </source>
</reference>
<evidence type="ECO:0000313" key="1">
    <source>
        <dbReference type="EMBL" id="MBA4544186.1"/>
    </source>
</evidence>
<accession>A0A7W2AIW9</accession>
<proteinExistence type="predicted"/>
<keyword evidence="2" id="KW-1185">Reference proteome</keyword>
<comment type="caution">
    <text evidence="1">The sequence shown here is derived from an EMBL/GenBank/DDBJ whole genome shotgun (WGS) entry which is preliminary data.</text>
</comment>
<dbReference type="RefSeq" id="WP_033101618.1">
    <property type="nucleotide sequence ID" value="NZ_JACEIP010000031.1"/>
</dbReference>
<protein>
    <submittedName>
        <fullName evidence="1">Uncharacterized protein</fullName>
    </submittedName>
</protein>
<evidence type="ECO:0000313" key="2">
    <source>
        <dbReference type="Proteomes" id="UP000530514"/>
    </source>
</evidence>
<dbReference type="Proteomes" id="UP000530514">
    <property type="component" value="Unassembled WGS sequence"/>
</dbReference>
<dbReference type="Pfam" id="PF24704">
    <property type="entry name" value="DUF7667"/>
    <property type="match status" value="1"/>
</dbReference>
<dbReference type="InterPro" id="IPR056084">
    <property type="entry name" value="DUF7667"/>
</dbReference>
<dbReference type="EMBL" id="JACEIP010000031">
    <property type="protein sequence ID" value="MBA4544186.1"/>
    <property type="molecule type" value="Genomic_DNA"/>
</dbReference>
<dbReference type="AlphaFoldDB" id="A0A7W2AIW9"/>